<feature type="domain" description="DNA methylase adenine-specific" evidence="8">
    <location>
        <begin position="163"/>
        <end position="467"/>
    </location>
</feature>
<dbReference type="GO" id="GO:0009007">
    <property type="term" value="F:site-specific DNA-methyltransferase (adenine-specific) activity"/>
    <property type="evidence" value="ECO:0007669"/>
    <property type="project" value="UniProtKB-EC"/>
</dbReference>
<evidence type="ECO:0000256" key="2">
    <source>
        <dbReference type="ARBA" id="ARBA00022603"/>
    </source>
</evidence>
<dbReference type="GO" id="GO:0008170">
    <property type="term" value="F:N-methyltransferase activity"/>
    <property type="evidence" value="ECO:0007669"/>
    <property type="project" value="InterPro"/>
</dbReference>
<evidence type="ECO:0000313" key="10">
    <source>
        <dbReference type="EMBL" id="KUH33999.1"/>
    </source>
</evidence>
<dbReference type="InterPro" id="IPR022749">
    <property type="entry name" value="D12N6_MeTrfase_N"/>
</dbReference>
<dbReference type="PANTHER" id="PTHR42933">
    <property type="entry name" value="SLR6095 PROTEIN"/>
    <property type="match status" value="1"/>
</dbReference>
<comment type="catalytic activity">
    <reaction evidence="6">
        <text>a 2'-deoxyadenosine in DNA + S-adenosyl-L-methionine = an N(6)-methyl-2'-deoxyadenosine in DNA + S-adenosyl-L-homocysteine + H(+)</text>
        <dbReference type="Rhea" id="RHEA:15197"/>
        <dbReference type="Rhea" id="RHEA-COMP:12418"/>
        <dbReference type="Rhea" id="RHEA-COMP:12419"/>
        <dbReference type="ChEBI" id="CHEBI:15378"/>
        <dbReference type="ChEBI" id="CHEBI:57856"/>
        <dbReference type="ChEBI" id="CHEBI:59789"/>
        <dbReference type="ChEBI" id="CHEBI:90615"/>
        <dbReference type="ChEBI" id="CHEBI:90616"/>
        <dbReference type="EC" id="2.1.1.72"/>
    </reaction>
</comment>
<dbReference type="PANTHER" id="PTHR42933:SF3">
    <property type="entry name" value="TYPE I RESTRICTION ENZYME MJAVIII METHYLASE SUBUNIT"/>
    <property type="match status" value="1"/>
</dbReference>
<feature type="domain" description="N6 adenine-specific DNA methyltransferase N-terminal" evidence="9">
    <location>
        <begin position="11"/>
        <end position="149"/>
    </location>
</feature>
<evidence type="ECO:0000256" key="4">
    <source>
        <dbReference type="ARBA" id="ARBA00022691"/>
    </source>
</evidence>
<dbReference type="SUPFAM" id="SSF53335">
    <property type="entry name" value="S-adenosyl-L-methionine-dependent methyltransferases"/>
    <property type="match status" value="1"/>
</dbReference>
<evidence type="ECO:0000256" key="1">
    <source>
        <dbReference type="ARBA" id="ARBA00011900"/>
    </source>
</evidence>
<proteinExistence type="predicted"/>
<evidence type="ECO:0000259" key="9">
    <source>
        <dbReference type="Pfam" id="PF12161"/>
    </source>
</evidence>
<dbReference type="STRING" id="227598.APY94_03755"/>
<evidence type="ECO:0000256" key="3">
    <source>
        <dbReference type="ARBA" id="ARBA00022679"/>
    </source>
</evidence>
<dbReference type="GO" id="GO:0003677">
    <property type="term" value="F:DNA binding"/>
    <property type="evidence" value="ECO:0007669"/>
    <property type="project" value="InterPro"/>
</dbReference>
<dbReference type="RefSeq" id="WP_058938363.1">
    <property type="nucleotide sequence ID" value="NZ_LLYW01000012.1"/>
</dbReference>
<dbReference type="GO" id="GO:0032259">
    <property type="term" value="P:methylation"/>
    <property type="evidence" value="ECO:0007669"/>
    <property type="project" value="UniProtKB-KW"/>
</dbReference>
<gene>
    <name evidence="10" type="ORF">APY94_03755</name>
</gene>
<dbReference type="PRINTS" id="PR00507">
    <property type="entry name" value="N12N6MTFRASE"/>
</dbReference>
<feature type="coiled-coil region" evidence="7">
    <location>
        <begin position="635"/>
        <end position="738"/>
    </location>
</feature>
<dbReference type="InterPro" id="IPR038333">
    <property type="entry name" value="T1MK-like_N_sf"/>
</dbReference>
<dbReference type="AlphaFoldDB" id="A0A117ITP8"/>
<dbReference type="Pfam" id="PF02384">
    <property type="entry name" value="N6_Mtase"/>
    <property type="match status" value="1"/>
</dbReference>
<keyword evidence="2 10" id="KW-0489">Methyltransferase</keyword>
<dbReference type="EC" id="2.1.1.72" evidence="1"/>
<dbReference type="PROSITE" id="PS00092">
    <property type="entry name" value="N6_MTASE"/>
    <property type="match status" value="1"/>
</dbReference>
<dbReference type="InterPro" id="IPR051537">
    <property type="entry name" value="DNA_Adenine_Mtase"/>
</dbReference>
<keyword evidence="7" id="KW-0175">Coiled coil</keyword>
<evidence type="ECO:0000313" key="11">
    <source>
        <dbReference type="Proteomes" id="UP000053462"/>
    </source>
</evidence>
<keyword evidence="4" id="KW-0949">S-adenosyl-L-methionine</keyword>
<dbReference type="GO" id="GO:0009307">
    <property type="term" value="P:DNA restriction-modification system"/>
    <property type="evidence" value="ECO:0007669"/>
    <property type="project" value="UniProtKB-KW"/>
</dbReference>
<dbReference type="InterPro" id="IPR004546">
    <property type="entry name" value="Restrct_endonuc_T1M"/>
</dbReference>
<sequence length="835" mass="97953">MKTQKITLKQLETHLFKAADILRGRMDPSEYKEYIFGMLFLKYLSDVFEKKRDELRKQYEKMGLSKDQIEELLEDPSVYGDTFFVPPEARWETILSFKEDVGNKLNRALMALEEANPELDGVLRYIDFNATKGKTKLKDQQLIDLIHHFNKYKLLPENFEFPDLLGAAYEYLLKEFADSAGKKGGEFYTPNHVKRLMVRLVKPQEGMTVYDPTVGSGGFLIEAYHYVEEQGQNPKNLSLYGQEINGVTWSICKMNMILHGIKDANIENDDTLVNPRFTENGYIKQFDRILANPPFSMPSPGEEVNFPQRFKYGIIPKGKKRADLMFLQHMISSLKKDGILATVMPNGILFRGGPEKVIREGIVKDDLIEAIIGLPNKLFYNTGIPACIVVINKNKPPEMRGKILFINAEREYGEGKNQNYLRPEDIEKIVTVYEKKLEIPKYSRIVSVEEIEKNDFNLNIRRYVDATPDPEPEDVRAHLIGGVPVSEVERYQELFNKFGFDASQLFDPYIEGYFKFKDDIDKRKIREIVEKDENVKRTLNSYFTTLDLWWSQIKPKIENMPSNSSLWAFREDALESFKSTFLPLGVLDEFKAIGVFVNWWDELRYDFKTLISLGWSVENGITGLIDDELIEKKFFSNERREIEELEVKVAQLKAELDELFEQVEDWDEEEQGKKSANRVINYLKEQIKDLSKYQLTSKSAIEEIKELKKLMRAIDEKNKELNRTKRELNKKIKALRGVYRTDRETNEEILEKPGKIHEKRESMTDEEAKELILEKFYNVMREYLEQYLEREKRELIGLLEKLWDKYHKPLVELQAEREEERAELEETLRRLGYYE</sequence>
<reference evidence="10 11" key="1">
    <citation type="submission" date="2015-10" db="EMBL/GenBank/DDBJ databases">
        <title>Draft genome sequence of Thermococcus celericrescens strain DSM 17994.</title>
        <authorList>
            <person name="Hong S.-J."/>
            <person name="Park C.-E."/>
            <person name="Shin J.-H."/>
        </authorList>
    </citation>
    <scope>NUCLEOTIDE SEQUENCE [LARGE SCALE GENOMIC DNA]</scope>
    <source>
        <strain evidence="10 11">DSM 17994</strain>
    </source>
</reference>
<dbReference type="NCBIfam" id="TIGR00497">
    <property type="entry name" value="hsdM"/>
    <property type="match status" value="1"/>
</dbReference>
<keyword evidence="3" id="KW-0808">Transferase</keyword>
<evidence type="ECO:0000256" key="5">
    <source>
        <dbReference type="ARBA" id="ARBA00022747"/>
    </source>
</evidence>
<accession>A0A117ITP8</accession>
<dbReference type="InterPro" id="IPR003356">
    <property type="entry name" value="DNA_methylase_A-5"/>
</dbReference>
<organism evidence="10 11">
    <name type="scientific">Thermococcus celericrescens</name>
    <dbReference type="NCBI Taxonomy" id="227598"/>
    <lineage>
        <taxon>Archaea</taxon>
        <taxon>Methanobacteriati</taxon>
        <taxon>Methanobacteriota</taxon>
        <taxon>Thermococci</taxon>
        <taxon>Thermococcales</taxon>
        <taxon>Thermococcaceae</taxon>
        <taxon>Thermococcus</taxon>
    </lineage>
</organism>
<name>A0A117ITP8_9EURY</name>
<evidence type="ECO:0000259" key="8">
    <source>
        <dbReference type="Pfam" id="PF02384"/>
    </source>
</evidence>
<evidence type="ECO:0000256" key="7">
    <source>
        <dbReference type="SAM" id="Coils"/>
    </source>
</evidence>
<dbReference type="InterPro" id="IPR029063">
    <property type="entry name" value="SAM-dependent_MTases_sf"/>
</dbReference>
<evidence type="ECO:0000256" key="6">
    <source>
        <dbReference type="ARBA" id="ARBA00047942"/>
    </source>
</evidence>
<keyword evidence="5" id="KW-0680">Restriction system</keyword>
<dbReference type="InterPro" id="IPR002052">
    <property type="entry name" value="DNA_methylase_N6_adenine_CS"/>
</dbReference>
<dbReference type="EMBL" id="LLYW01000012">
    <property type="protein sequence ID" value="KUH33999.1"/>
    <property type="molecule type" value="Genomic_DNA"/>
</dbReference>
<dbReference type="Gene3D" id="3.40.50.150">
    <property type="entry name" value="Vaccinia Virus protein VP39"/>
    <property type="match status" value="1"/>
</dbReference>
<dbReference type="OrthoDB" id="45790at2157"/>
<dbReference type="Gene3D" id="1.20.1260.30">
    <property type="match status" value="1"/>
</dbReference>
<dbReference type="Proteomes" id="UP000053462">
    <property type="component" value="Unassembled WGS sequence"/>
</dbReference>
<keyword evidence="11" id="KW-1185">Reference proteome</keyword>
<dbReference type="Pfam" id="PF12161">
    <property type="entry name" value="HsdM_N"/>
    <property type="match status" value="1"/>
</dbReference>
<comment type="caution">
    <text evidence="10">The sequence shown here is derived from an EMBL/GenBank/DDBJ whole genome shotgun (WGS) entry which is preliminary data.</text>
</comment>
<protein>
    <recommendedName>
        <fullName evidence="1">site-specific DNA-methyltransferase (adenine-specific)</fullName>
        <ecNumber evidence="1">2.1.1.72</ecNumber>
    </recommendedName>
</protein>